<keyword evidence="1" id="KW-0239">DNA-directed DNA polymerase</keyword>
<feature type="domain" description="DNA polymerase epsilon ,catalytic subunit A thumb" evidence="2">
    <location>
        <begin position="93"/>
        <end position="158"/>
    </location>
</feature>
<dbReference type="PANTHER" id="PTHR10670:SF0">
    <property type="entry name" value="DNA POLYMERASE EPSILON CATALYTIC SUBUNIT A"/>
    <property type="match status" value="1"/>
</dbReference>
<keyword evidence="1" id="KW-0863">Zinc-finger</keyword>
<dbReference type="InterPro" id="IPR055191">
    <property type="entry name" value="POL2_thumb"/>
</dbReference>
<keyword evidence="1" id="KW-0408">Iron</keyword>
<dbReference type="PANTHER" id="PTHR10670">
    <property type="entry name" value="DNA POLYMERASE EPSILON CATALYTIC SUBUNIT A"/>
    <property type="match status" value="1"/>
</dbReference>
<evidence type="ECO:0000256" key="1">
    <source>
        <dbReference type="RuleBase" id="RU365029"/>
    </source>
</evidence>
<keyword evidence="4" id="KW-1185">Reference proteome</keyword>
<dbReference type="GO" id="GO:0003887">
    <property type="term" value="F:DNA-directed DNA polymerase activity"/>
    <property type="evidence" value="ECO:0007669"/>
    <property type="project" value="UniProtKB-KW"/>
</dbReference>
<dbReference type="InParanoid" id="E9H0J2"/>
<protein>
    <recommendedName>
        <fullName evidence="1">DNA polymerase epsilon catalytic subunit</fullName>
        <ecNumber evidence="1">2.7.7.7</ecNumber>
    </recommendedName>
</protein>
<proteinExistence type="inferred from homology"/>
<dbReference type="EC" id="2.7.7.7" evidence="1"/>
<keyword evidence="1" id="KW-0548">Nucleotidyltransferase</keyword>
<evidence type="ECO:0000313" key="4">
    <source>
        <dbReference type="Proteomes" id="UP000000305"/>
    </source>
</evidence>
<dbReference type="EMBL" id="GL732581">
    <property type="protein sequence ID" value="EFX74655.1"/>
    <property type="molecule type" value="Genomic_DNA"/>
</dbReference>
<comment type="subcellular location">
    <subcellularLocation>
        <location evidence="1">Nucleus</location>
    </subcellularLocation>
</comment>
<dbReference type="GO" id="GO:0003677">
    <property type="term" value="F:DNA binding"/>
    <property type="evidence" value="ECO:0007669"/>
    <property type="project" value="UniProtKB-KW"/>
</dbReference>
<dbReference type="eggNOG" id="KOG1798">
    <property type="taxonomic scope" value="Eukaryota"/>
</dbReference>
<dbReference type="GO" id="GO:0008270">
    <property type="term" value="F:zinc ion binding"/>
    <property type="evidence" value="ECO:0007669"/>
    <property type="project" value="UniProtKB-KW"/>
</dbReference>
<comment type="cofactor">
    <cofactor evidence="1">
        <name>[4Fe-4S] cluster</name>
        <dbReference type="ChEBI" id="CHEBI:49883"/>
    </cofactor>
</comment>
<accession>E9H0J2</accession>
<comment type="function">
    <text evidence="1">DNA polymerase II participates in chromosomal DNA replication.</text>
</comment>
<sequence length="186" mass="20846">MMRTRSVVGVFISCQLTRGEFPRIQQQLKQEKFSPVIPGMPMHELSISFPAKNSRPKRSSVCPNTLYSKAENLPSGTSPIFELITENRSMSRALVTDRAISLAIFQSEPSVKRHYLKKWLKDNFMTDFDIRTILGWNYHIERLGGCIQKIITIPAALQGIQGPTSGLASQCGGDYRCSVHAEEANT</sequence>
<dbReference type="GO" id="GO:0006260">
    <property type="term" value="P:DNA replication"/>
    <property type="evidence" value="ECO:0007669"/>
    <property type="project" value="UniProtKB-KW"/>
</dbReference>
<keyword evidence="1" id="KW-0808">Transferase</keyword>
<dbReference type="GO" id="GO:0006281">
    <property type="term" value="P:DNA repair"/>
    <property type="evidence" value="ECO:0007669"/>
    <property type="project" value="InterPro"/>
</dbReference>
<dbReference type="STRING" id="6669.E9H0J2"/>
<keyword evidence="1" id="KW-0238">DNA-binding</keyword>
<organism evidence="3 4">
    <name type="scientific">Daphnia pulex</name>
    <name type="common">Water flea</name>
    <dbReference type="NCBI Taxonomy" id="6669"/>
    <lineage>
        <taxon>Eukaryota</taxon>
        <taxon>Metazoa</taxon>
        <taxon>Ecdysozoa</taxon>
        <taxon>Arthropoda</taxon>
        <taxon>Crustacea</taxon>
        <taxon>Branchiopoda</taxon>
        <taxon>Diplostraca</taxon>
        <taxon>Cladocera</taxon>
        <taxon>Anomopoda</taxon>
        <taxon>Daphniidae</taxon>
        <taxon>Daphnia</taxon>
    </lineage>
</organism>
<dbReference type="KEGG" id="dpx:DAPPUDRAFT_251495"/>
<comment type="catalytic activity">
    <reaction evidence="1">
        <text>DNA(n) + a 2'-deoxyribonucleoside 5'-triphosphate = DNA(n+1) + diphosphate</text>
        <dbReference type="Rhea" id="RHEA:22508"/>
        <dbReference type="Rhea" id="RHEA-COMP:17339"/>
        <dbReference type="Rhea" id="RHEA-COMP:17340"/>
        <dbReference type="ChEBI" id="CHEBI:33019"/>
        <dbReference type="ChEBI" id="CHEBI:61560"/>
        <dbReference type="ChEBI" id="CHEBI:173112"/>
        <dbReference type="EC" id="2.7.7.7"/>
    </reaction>
</comment>
<keyword evidence="1" id="KW-0539">Nucleus</keyword>
<keyword evidence="1" id="KW-0235">DNA replication</keyword>
<dbReference type="GO" id="GO:0008622">
    <property type="term" value="C:epsilon DNA polymerase complex"/>
    <property type="evidence" value="ECO:0007669"/>
    <property type="project" value="InterPro"/>
</dbReference>
<evidence type="ECO:0000313" key="3">
    <source>
        <dbReference type="EMBL" id="EFX74655.1"/>
    </source>
</evidence>
<dbReference type="HOGENOM" id="CLU_1455854_0_0_1"/>
<dbReference type="AlphaFoldDB" id="E9H0J2"/>
<gene>
    <name evidence="3" type="ORF">DAPPUDRAFT_251495</name>
</gene>
<evidence type="ECO:0000259" key="2">
    <source>
        <dbReference type="Pfam" id="PF22634"/>
    </source>
</evidence>
<dbReference type="Proteomes" id="UP000000305">
    <property type="component" value="Unassembled WGS sequence"/>
</dbReference>
<dbReference type="GO" id="GO:0051539">
    <property type="term" value="F:4 iron, 4 sulfur cluster binding"/>
    <property type="evidence" value="ECO:0007669"/>
    <property type="project" value="UniProtKB-KW"/>
</dbReference>
<keyword evidence="1" id="KW-0862">Zinc</keyword>
<keyword evidence="1" id="KW-0479">Metal-binding</keyword>
<reference evidence="3 4" key="1">
    <citation type="journal article" date="2011" name="Science">
        <title>The ecoresponsive genome of Daphnia pulex.</title>
        <authorList>
            <person name="Colbourne J.K."/>
            <person name="Pfrender M.E."/>
            <person name="Gilbert D."/>
            <person name="Thomas W.K."/>
            <person name="Tucker A."/>
            <person name="Oakley T.H."/>
            <person name="Tokishita S."/>
            <person name="Aerts A."/>
            <person name="Arnold G.J."/>
            <person name="Basu M.K."/>
            <person name="Bauer D.J."/>
            <person name="Caceres C.E."/>
            <person name="Carmel L."/>
            <person name="Casola C."/>
            <person name="Choi J.H."/>
            <person name="Detter J.C."/>
            <person name="Dong Q."/>
            <person name="Dusheyko S."/>
            <person name="Eads B.D."/>
            <person name="Frohlich T."/>
            <person name="Geiler-Samerotte K.A."/>
            <person name="Gerlach D."/>
            <person name="Hatcher P."/>
            <person name="Jogdeo S."/>
            <person name="Krijgsveld J."/>
            <person name="Kriventseva E.V."/>
            <person name="Kultz D."/>
            <person name="Laforsch C."/>
            <person name="Lindquist E."/>
            <person name="Lopez J."/>
            <person name="Manak J.R."/>
            <person name="Muller J."/>
            <person name="Pangilinan J."/>
            <person name="Patwardhan R.P."/>
            <person name="Pitluck S."/>
            <person name="Pritham E.J."/>
            <person name="Rechtsteiner A."/>
            <person name="Rho M."/>
            <person name="Rogozin I.B."/>
            <person name="Sakarya O."/>
            <person name="Salamov A."/>
            <person name="Schaack S."/>
            <person name="Shapiro H."/>
            <person name="Shiga Y."/>
            <person name="Skalitzky C."/>
            <person name="Smith Z."/>
            <person name="Souvorov A."/>
            <person name="Sung W."/>
            <person name="Tang Z."/>
            <person name="Tsuchiya D."/>
            <person name="Tu H."/>
            <person name="Vos H."/>
            <person name="Wang M."/>
            <person name="Wolf Y.I."/>
            <person name="Yamagata H."/>
            <person name="Yamada T."/>
            <person name="Ye Y."/>
            <person name="Shaw J.R."/>
            <person name="Andrews J."/>
            <person name="Crease T.J."/>
            <person name="Tang H."/>
            <person name="Lucas S.M."/>
            <person name="Robertson H.M."/>
            <person name="Bork P."/>
            <person name="Koonin E.V."/>
            <person name="Zdobnov E.M."/>
            <person name="Grigoriev I.V."/>
            <person name="Lynch M."/>
            <person name="Boore J.L."/>
        </authorList>
    </citation>
    <scope>NUCLEOTIDE SEQUENCE [LARGE SCALE GENOMIC DNA]</scope>
</reference>
<dbReference type="Pfam" id="PF22634">
    <property type="entry name" value="POL2_thumb"/>
    <property type="match status" value="1"/>
</dbReference>
<name>E9H0J2_DAPPU</name>
<comment type="similarity">
    <text evidence="1">Belongs to the DNA polymerase type-B family.</text>
</comment>
<keyword evidence="1" id="KW-0411">Iron-sulfur</keyword>
<keyword evidence="1" id="KW-0004">4Fe-4S</keyword>
<dbReference type="InterPro" id="IPR029703">
    <property type="entry name" value="POL2"/>
</dbReference>
<dbReference type="OrthoDB" id="10060449at2759"/>